<evidence type="ECO:0000313" key="2">
    <source>
        <dbReference type="EMBL" id="MCU7613052.1"/>
    </source>
</evidence>
<organism evidence="2 3">
    <name type="scientific">Chryseobacterium gilvum</name>
    <dbReference type="NCBI Taxonomy" id="2976534"/>
    <lineage>
        <taxon>Bacteria</taxon>
        <taxon>Pseudomonadati</taxon>
        <taxon>Bacteroidota</taxon>
        <taxon>Flavobacteriia</taxon>
        <taxon>Flavobacteriales</taxon>
        <taxon>Weeksellaceae</taxon>
        <taxon>Chryseobacterium group</taxon>
        <taxon>Chryseobacterium</taxon>
    </lineage>
</organism>
<comment type="caution">
    <text evidence="2">The sequence shown here is derived from an EMBL/GenBank/DDBJ whole genome shotgun (WGS) entry which is preliminary data.</text>
</comment>
<accession>A0ABT2VVY6</accession>
<gene>
    <name evidence="2" type="ORF">N0B16_01235</name>
</gene>
<sequence>MQGQITLSRKEKHYQFVYLILMLIAAIVLLSIIFLKGFESPFSSADVTSLQTLEQKSKFDNQQKVVQKLLDSTFTKITKLTEEVPQPFEENEIKYGINDIQNSFENANVNDLRKQAYPQIAQFYKMYFDDKKRISKITENIKNFEKQFEDCSIGFKEKKQNLIQRENALKLR</sequence>
<evidence type="ECO:0000256" key="1">
    <source>
        <dbReference type="SAM" id="Phobius"/>
    </source>
</evidence>
<keyword evidence="3" id="KW-1185">Reference proteome</keyword>
<feature type="transmembrane region" description="Helical" evidence="1">
    <location>
        <begin position="16"/>
        <end position="35"/>
    </location>
</feature>
<dbReference type="EMBL" id="JAOTEN010000001">
    <property type="protein sequence ID" value="MCU7613052.1"/>
    <property type="molecule type" value="Genomic_DNA"/>
</dbReference>
<dbReference type="InterPro" id="IPR039449">
    <property type="entry name" value="TssO"/>
</dbReference>
<reference evidence="3" key="1">
    <citation type="submission" date="2023-07" db="EMBL/GenBank/DDBJ databases">
        <title>Chryseobacterium sp. GMJ5 Genome sequencing and assembly.</title>
        <authorList>
            <person name="Jung Y."/>
        </authorList>
    </citation>
    <scope>NUCLEOTIDE SEQUENCE [LARGE SCALE GENOMIC DNA]</scope>
    <source>
        <strain evidence="3">GMJ5</strain>
    </source>
</reference>
<keyword evidence="1 2" id="KW-0812">Transmembrane</keyword>
<dbReference type="Pfam" id="PF17561">
    <property type="entry name" value="TssO"/>
    <property type="match status" value="1"/>
</dbReference>
<dbReference type="RefSeq" id="WP_262988902.1">
    <property type="nucleotide sequence ID" value="NZ_JAOTEN010000001.1"/>
</dbReference>
<dbReference type="Proteomes" id="UP001208114">
    <property type="component" value="Unassembled WGS sequence"/>
</dbReference>
<name>A0ABT2VVY6_9FLAO</name>
<proteinExistence type="predicted"/>
<keyword evidence="1" id="KW-0472">Membrane</keyword>
<keyword evidence="1" id="KW-1133">Transmembrane helix</keyword>
<evidence type="ECO:0000313" key="3">
    <source>
        <dbReference type="Proteomes" id="UP001208114"/>
    </source>
</evidence>
<protein>
    <submittedName>
        <fullName evidence="2">Type VI secretion system transmembrane protein TssO</fullName>
    </submittedName>
</protein>